<dbReference type="GO" id="GO:0003723">
    <property type="term" value="F:RNA binding"/>
    <property type="evidence" value="ECO:0007669"/>
    <property type="project" value="UniProtKB-KW"/>
</dbReference>
<gene>
    <name evidence="9" type="primary">SUVC15G0870</name>
    <name evidence="9" type="ORF">SUVC_15G0870</name>
</gene>
<dbReference type="FunFam" id="3.40.140.10:FF:000061">
    <property type="entry name" value="DRAP deaminase"/>
    <property type="match status" value="1"/>
</dbReference>
<keyword evidence="6" id="KW-0694">RNA-binding</keyword>
<dbReference type="InterPro" id="IPR006145">
    <property type="entry name" value="PsdUridine_synth_RsuA/RluA"/>
</dbReference>
<dbReference type="Pfam" id="PF18785">
    <property type="entry name" value="Inv-AAD"/>
    <property type="match status" value="1"/>
</dbReference>
<dbReference type="EC" id="5.4.99.28" evidence="4"/>
<evidence type="ECO:0000256" key="7">
    <source>
        <dbReference type="SAM" id="MobiDB-lite"/>
    </source>
</evidence>
<protein>
    <recommendedName>
        <fullName evidence="4">tRNA pseudouridine(32) synthase</fullName>
        <ecNumber evidence="4">5.4.99.28</ecNumber>
    </recommendedName>
</protein>
<dbReference type="InterPro" id="IPR002125">
    <property type="entry name" value="CMP_dCMP_dom"/>
</dbReference>
<dbReference type="Gene3D" id="3.40.140.10">
    <property type="entry name" value="Cytidine Deaminase, domain 2"/>
    <property type="match status" value="1"/>
</dbReference>
<dbReference type="InterPro" id="IPR016193">
    <property type="entry name" value="Cytidine_deaminase-like"/>
</dbReference>
<proteinExistence type="predicted"/>
<reference evidence="9" key="1">
    <citation type="submission" date="2022-10" db="EMBL/GenBank/DDBJ databases">
        <authorList>
            <person name="Byrne P K."/>
        </authorList>
    </citation>
    <scope>NUCLEOTIDE SEQUENCE</scope>
    <source>
        <strain evidence="9">CBS7001</strain>
    </source>
</reference>
<dbReference type="Pfam" id="PF00849">
    <property type="entry name" value="PseudoU_synth_2"/>
    <property type="match status" value="1"/>
</dbReference>
<dbReference type="EMBL" id="OX365926">
    <property type="protein sequence ID" value="CAI4051170.1"/>
    <property type="molecule type" value="Genomic_DNA"/>
</dbReference>
<feature type="region of interest" description="Disordered" evidence="7">
    <location>
        <begin position="1"/>
        <end position="38"/>
    </location>
</feature>
<dbReference type="GO" id="GO:0019239">
    <property type="term" value="F:deaminase activity"/>
    <property type="evidence" value="ECO:0007669"/>
    <property type="project" value="UniProtKB-ARBA"/>
</dbReference>
<dbReference type="NCBIfam" id="TIGR00005">
    <property type="entry name" value="rluA_subfam"/>
    <property type="match status" value="1"/>
</dbReference>
<dbReference type="AlphaFoldDB" id="A0AA35NMZ9"/>
<feature type="domain" description="CMP/dCMP-type deaminase" evidence="8">
    <location>
        <begin position="466"/>
        <end position="585"/>
    </location>
</feature>
<evidence type="ECO:0000256" key="2">
    <source>
        <dbReference type="ARBA" id="ARBA00023235"/>
    </source>
</evidence>
<comment type="catalytic activity">
    <reaction evidence="3">
        <text>uridine(32) in tRNA = pseudouridine(32) in tRNA</text>
        <dbReference type="Rhea" id="RHEA:42544"/>
        <dbReference type="Rhea" id="RHEA-COMP:10107"/>
        <dbReference type="Rhea" id="RHEA-COMP:10108"/>
        <dbReference type="ChEBI" id="CHEBI:65314"/>
        <dbReference type="ChEBI" id="CHEBI:65315"/>
        <dbReference type="EC" id="5.4.99.28"/>
    </reaction>
</comment>
<dbReference type="InterPro" id="IPR006224">
    <property type="entry name" value="PsdUridine_synth_RluA-like_CS"/>
</dbReference>
<dbReference type="InterPro" id="IPR020103">
    <property type="entry name" value="PsdUridine_synth_cat_dom_sf"/>
</dbReference>
<dbReference type="PROSITE" id="PS51747">
    <property type="entry name" value="CYT_DCMP_DEAMINASES_2"/>
    <property type="match status" value="1"/>
</dbReference>
<evidence type="ECO:0000313" key="10">
    <source>
        <dbReference type="Proteomes" id="UP001162090"/>
    </source>
</evidence>
<dbReference type="PROSITE" id="PS01129">
    <property type="entry name" value="PSI_RLU"/>
    <property type="match status" value="1"/>
</dbReference>
<evidence type="ECO:0000256" key="3">
    <source>
        <dbReference type="ARBA" id="ARBA00036184"/>
    </source>
</evidence>
<evidence type="ECO:0000259" key="8">
    <source>
        <dbReference type="PROSITE" id="PS51747"/>
    </source>
</evidence>
<feature type="active site" evidence="5">
    <location>
        <position position="244"/>
    </location>
</feature>
<feature type="compositionally biased region" description="Basic and acidic residues" evidence="7">
    <location>
        <begin position="10"/>
        <end position="26"/>
    </location>
</feature>
<dbReference type="SUPFAM" id="SSF55120">
    <property type="entry name" value="Pseudouridine synthase"/>
    <property type="match status" value="1"/>
</dbReference>
<dbReference type="Gene3D" id="3.30.2350.10">
    <property type="entry name" value="Pseudouridine synthase"/>
    <property type="match status" value="1"/>
</dbReference>
<dbReference type="SUPFAM" id="SSF53927">
    <property type="entry name" value="Cytidine deaminase-like"/>
    <property type="match status" value="1"/>
</dbReference>
<dbReference type="GO" id="GO:0016814">
    <property type="term" value="F:hydrolase activity, acting on carbon-nitrogen (but not peptide) bonds, in cyclic amidines"/>
    <property type="evidence" value="ECO:0007669"/>
    <property type="project" value="UniProtKB-ARBA"/>
</dbReference>
<name>A0AA35NMZ9_SACUV</name>
<dbReference type="CDD" id="cd02557">
    <property type="entry name" value="PseudoU_synth_ScRIB2"/>
    <property type="match status" value="1"/>
</dbReference>
<dbReference type="PANTHER" id="PTHR21600">
    <property type="entry name" value="MITOCHONDRIAL RNA PSEUDOURIDINE SYNTHASE"/>
    <property type="match status" value="1"/>
</dbReference>
<dbReference type="Proteomes" id="UP001162090">
    <property type="component" value="Chromosome 15"/>
</dbReference>
<dbReference type="InterPro" id="IPR006225">
    <property type="entry name" value="PsdUridine_synth_RluC/D"/>
</dbReference>
<keyword evidence="1" id="KW-0819">tRNA processing</keyword>
<evidence type="ECO:0000313" key="9">
    <source>
        <dbReference type="EMBL" id="CAI4051170.1"/>
    </source>
</evidence>
<organism evidence="9 10">
    <name type="scientific">Saccharomyces uvarum</name>
    <name type="common">Yeast</name>
    <name type="synonym">Saccharomyces bayanus var. uvarum</name>
    <dbReference type="NCBI Taxonomy" id="230603"/>
    <lineage>
        <taxon>Eukaryota</taxon>
        <taxon>Fungi</taxon>
        <taxon>Dikarya</taxon>
        <taxon>Ascomycota</taxon>
        <taxon>Saccharomycotina</taxon>
        <taxon>Saccharomycetes</taxon>
        <taxon>Saccharomycetales</taxon>
        <taxon>Saccharomycetaceae</taxon>
        <taxon>Saccharomyces</taxon>
    </lineage>
</organism>
<evidence type="ECO:0000256" key="6">
    <source>
        <dbReference type="PROSITE-ProRule" id="PRU00182"/>
    </source>
</evidence>
<dbReference type="GO" id="GO:0160151">
    <property type="term" value="F:tRNA pseudouridine(32) synthase activity"/>
    <property type="evidence" value="ECO:0007669"/>
    <property type="project" value="UniProtKB-EC"/>
</dbReference>
<accession>A0AA35NMZ9</accession>
<sequence length="620" mass="70370">MKNLKPRLNALKERKREKENGVEKKSNTGRTHCKMSCNDEAGNEFNTLLNKEIETAKELRQRRDANRNSSKNEISTKAKDASGFRLRVIETDGRKSRKMDPDYEVTIDGPLRKIVPYFFTYKTFCKERWRDRNLLDVFVSEFRDREPSYYAKTIAEGKVYLNDEPANLETIIRDGDLITHKVHRHEPPVTSKPIDIVFEDKDILVIDKPSSIPVHPTGRYRFNTITKMLEKQLGCSVHPCNRLDKPTSGLMFLAKTPQGADKMGDQMKAREVTKEYVARVKGEFPVGMVEVEKPVRSINPKVALNAVCEMSDENAKHAKTVFQRVSYDGQTSIVKCNPLTGRTHQIRVHLQYLGFPIANDPIYSNLDIWGPELGRGGLENYDEIALKLDAIGKNKPAESWIHPHSKGEYLLGRQCEECEAEMYTDPGTNDLDLWLHAFRYESLERDPETQKPLWSYKTKYPEWALEPHRQYMEMAVKEADKCGPTKTAFSVGAVLVHGNQVLSKGYSRELPGNTHAEQCALTKYAQAHPDCPTVVPVGTVLYTTMEPCSFRLSGNEPCCDRVLATKGAIATVFVGVMEPDTFVKNNTSLNKLESHGVDYIQIPGYEQECTTIAFKGHNDV</sequence>
<dbReference type="PROSITE" id="PS50889">
    <property type="entry name" value="S4"/>
    <property type="match status" value="1"/>
</dbReference>
<evidence type="ECO:0000256" key="1">
    <source>
        <dbReference type="ARBA" id="ARBA00022694"/>
    </source>
</evidence>
<dbReference type="PANTHER" id="PTHR21600:SF40">
    <property type="entry name" value="PSEUDOURIDYLATE SYNTHASE RPUSD2"/>
    <property type="match status" value="1"/>
</dbReference>
<dbReference type="FunFam" id="3.30.2350.10:FF:000017">
    <property type="entry name" value="Pseudouridine synthase"/>
    <property type="match status" value="1"/>
</dbReference>
<dbReference type="GO" id="GO:0000455">
    <property type="term" value="P:enzyme-directed rRNA pseudouridine synthesis"/>
    <property type="evidence" value="ECO:0007669"/>
    <property type="project" value="TreeGrafter"/>
</dbReference>
<dbReference type="GO" id="GO:0031119">
    <property type="term" value="P:tRNA pseudouridine synthesis"/>
    <property type="evidence" value="ECO:0007669"/>
    <property type="project" value="UniProtKB-ARBA"/>
</dbReference>
<dbReference type="InterPro" id="IPR050188">
    <property type="entry name" value="RluA_PseudoU_synthase"/>
</dbReference>
<keyword evidence="2" id="KW-0413">Isomerase</keyword>
<evidence type="ECO:0000256" key="4">
    <source>
        <dbReference type="ARBA" id="ARBA00038944"/>
    </source>
</evidence>
<evidence type="ECO:0000256" key="5">
    <source>
        <dbReference type="PIRSR" id="PIRSR606225-1"/>
    </source>
</evidence>